<dbReference type="PANTHER" id="PTHR44688">
    <property type="entry name" value="DNA-BINDING TRANSCRIPTIONAL ACTIVATOR DEVR_DOSR"/>
    <property type="match status" value="1"/>
</dbReference>
<dbReference type="RefSeq" id="WP_289830238.1">
    <property type="nucleotide sequence ID" value="NZ_JAUEDK010000019.1"/>
</dbReference>
<dbReference type="Gene3D" id="1.10.10.10">
    <property type="entry name" value="Winged helix-like DNA-binding domain superfamily/Winged helix DNA-binding domain"/>
    <property type="match status" value="1"/>
</dbReference>
<organism evidence="5 6">
    <name type="scientific">Crenobacter oryzisoli</name>
    <dbReference type="NCBI Taxonomy" id="3056844"/>
    <lineage>
        <taxon>Bacteria</taxon>
        <taxon>Pseudomonadati</taxon>
        <taxon>Pseudomonadota</taxon>
        <taxon>Betaproteobacteria</taxon>
        <taxon>Neisseriales</taxon>
        <taxon>Neisseriaceae</taxon>
        <taxon>Crenobacter</taxon>
    </lineage>
</organism>
<dbReference type="SMART" id="SM00421">
    <property type="entry name" value="HTH_LUXR"/>
    <property type="match status" value="1"/>
</dbReference>
<evidence type="ECO:0000259" key="4">
    <source>
        <dbReference type="PROSITE" id="PS50043"/>
    </source>
</evidence>
<gene>
    <name evidence="5" type="ORF">QU481_11945</name>
</gene>
<name>A0ABT7XP95_9NEIS</name>
<sequence>MVCDIAISKVNGRVAAALLDRREMIAGEGLALLRQLTQQEARRQAVLARLTDRERDVANLLECGLTNAGIAASLGVTVRTVRAHVAAMLDKLECPTRTALLAKLLGRDIGLSANIP</sequence>
<keyword evidence="6" id="KW-1185">Reference proteome</keyword>
<dbReference type="SUPFAM" id="SSF46894">
    <property type="entry name" value="C-terminal effector domain of the bipartite response regulators"/>
    <property type="match status" value="1"/>
</dbReference>
<dbReference type="EMBL" id="JAUEDK010000019">
    <property type="protein sequence ID" value="MDN0075604.1"/>
    <property type="molecule type" value="Genomic_DNA"/>
</dbReference>
<evidence type="ECO:0000256" key="3">
    <source>
        <dbReference type="ARBA" id="ARBA00023163"/>
    </source>
</evidence>
<comment type="caution">
    <text evidence="5">The sequence shown here is derived from an EMBL/GenBank/DDBJ whole genome shotgun (WGS) entry which is preliminary data.</text>
</comment>
<protein>
    <submittedName>
        <fullName evidence="5">LuxR C-terminal-related transcriptional regulator</fullName>
    </submittedName>
</protein>
<evidence type="ECO:0000313" key="6">
    <source>
        <dbReference type="Proteomes" id="UP001168540"/>
    </source>
</evidence>
<dbReference type="PANTHER" id="PTHR44688:SF16">
    <property type="entry name" value="DNA-BINDING TRANSCRIPTIONAL ACTIVATOR DEVR_DOSR"/>
    <property type="match status" value="1"/>
</dbReference>
<dbReference type="InterPro" id="IPR000792">
    <property type="entry name" value="Tscrpt_reg_LuxR_C"/>
</dbReference>
<proteinExistence type="predicted"/>
<feature type="domain" description="HTH luxR-type" evidence="4">
    <location>
        <begin position="43"/>
        <end position="108"/>
    </location>
</feature>
<keyword evidence="2" id="KW-0238">DNA-binding</keyword>
<keyword evidence="1" id="KW-0805">Transcription regulation</keyword>
<dbReference type="PROSITE" id="PS00622">
    <property type="entry name" value="HTH_LUXR_1"/>
    <property type="match status" value="1"/>
</dbReference>
<dbReference type="CDD" id="cd06170">
    <property type="entry name" value="LuxR_C_like"/>
    <property type="match status" value="1"/>
</dbReference>
<keyword evidence="3" id="KW-0804">Transcription</keyword>
<evidence type="ECO:0000256" key="1">
    <source>
        <dbReference type="ARBA" id="ARBA00023015"/>
    </source>
</evidence>
<accession>A0ABT7XP95</accession>
<dbReference type="InterPro" id="IPR016032">
    <property type="entry name" value="Sig_transdc_resp-reg_C-effctor"/>
</dbReference>
<dbReference type="InterPro" id="IPR036388">
    <property type="entry name" value="WH-like_DNA-bd_sf"/>
</dbReference>
<dbReference type="PROSITE" id="PS50043">
    <property type="entry name" value="HTH_LUXR_2"/>
    <property type="match status" value="1"/>
</dbReference>
<dbReference type="PRINTS" id="PR00038">
    <property type="entry name" value="HTHLUXR"/>
</dbReference>
<dbReference type="Proteomes" id="UP001168540">
    <property type="component" value="Unassembled WGS sequence"/>
</dbReference>
<dbReference type="Pfam" id="PF00196">
    <property type="entry name" value="GerE"/>
    <property type="match status" value="1"/>
</dbReference>
<reference evidence="5" key="1">
    <citation type="submission" date="2023-06" db="EMBL/GenBank/DDBJ databases">
        <authorList>
            <person name="Zhang S."/>
        </authorList>
    </citation>
    <scope>NUCLEOTIDE SEQUENCE</scope>
    <source>
        <strain evidence="5">SG2303</strain>
    </source>
</reference>
<evidence type="ECO:0000256" key="2">
    <source>
        <dbReference type="ARBA" id="ARBA00023125"/>
    </source>
</evidence>
<evidence type="ECO:0000313" key="5">
    <source>
        <dbReference type="EMBL" id="MDN0075604.1"/>
    </source>
</evidence>